<dbReference type="AlphaFoldDB" id="A0A0L6UWB5"/>
<dbReference type="VEuPathDB" id="FungiDB:VP01_3438g1"/>
<comment type="caution">
    <text evidence="2">The sequence shown here is derived from an EMBL/GenBank/DDBJ whole genome shotgun (WGS) entry which is preliminary data.</text>
</comment>
<dbReference type="EMBL" id="LAVV01008433">
    <property type="protein sequence ID" value="KNZ52818.1"/>
    <property type="molecule type" value="Genomic_DNA"/>
</dbReference>
<protein>
    <recommendedName>
        <fullName evidence="1">Retrovirus-related Pol polyprotein from transposon TNT 1-94-like beta-barrel domain-containing protein</fullName>
    </recommendedName>
</protein>
<reference evidence="2 3" key="1">
    <citation type="submission" date="2015-08" db="EMBL/GenBank/DDBJ databases">
        <title>Next Generation Sequencing and Analysis of the Genome of Puccinia sorghi L Schw, the Causal Agent of Maize Common Rust.</title>
        <authorList>
            <person name="Rochi L."/>
            <person name="Burguener G."/>
            <person name="Darino M."/>
            <person name="Turjanski A."/>
            <person name="Kreff E."/>
            <person name="Dieguez M.J."/>
            <person name="Sacco F."/>
        </authorList>
    </citation>
    <scope>NUCLEOTIDE SEQUENCE [LARGE SCALE GENOMIC DNA]</scope>
    <source>
        <strain evidence="2 3">RO10H11247</strain>
    </source>
</reference>
<keyword evidence="3" id="KW-1185">Reference proteome</keyword>
<organism evidence="2 3">
    <name type="scientific">Puccinia sorghi</name>
    <dbReference type="NCBI Taxonomy" id="27349"/>
    <lineage>
        <taxon>Eukaryota</taxon>
        <taxon>Fungi</taxon>
        <taxon>Dikarya</taxon>
        <taxon>Basidiomycota</taxon>
        <taxon>Pucciniomycotina</taxon>
        <taxon>Pucciniomycetes</taxon>
        <taxon>Pucciniales</taxon>
        <taxon>Pucciniaceae</taxon>
        <taxon>Puccinia</taxon>
    </lineage>
</organism>
<evidence type="ECO:0000313" key="3">
    <source>
        <dbReference type="Proteomes" id="UP000037035"/>
    </source>
</evidence>
<dbReference type="Proteomes" id="UP000037035">
    <property type="component" value="Unassembled WGS sequence"/>
</dbReference>
<evidence type="ECO:0000313" key="2">
    <source>
        <dbReference type="EMBL" id="KNZ52818.1"/>
    </source>
</evidence>
<dbReference type="InterPro" id="IPR054722">
    <property type="entry name" value="PolX-like_BBD"/>
</dbReference>
<accession>A0A0L6UWB5</accession>
<evidence type="ECO:0000259" key="1">
    <source>
        <dbReference type="Pfam" id="PF22936"/>
    </source>
</evidence>
<dbReference type="Pfam" id="PF22936">
    <property type="entry name" value="Pol_BBD"/>
    <property type="match status" value="1"/>
</dbReference>
<dbReference type="OrthoDB" id="2504515at2759"/>
<proteinExistence type="predicted"/>
<name>A0A0L6UWB5_9BASI</name>
<sequence length="154" mass="16522">MFSDKSKSHQYKSRSTLIELADGNTLESVGEGFVHLASKNGAIIELKALHVPDLAGTLISFGRLFAKGCNVVRTGESTFDMVNKGSILLSAEVVGGTYNVKLAEIPEGERSHRPPLAVISTTSKSPTITLSSNMCIYSPLNHKPLSISCNTIMK</sequence>
<feature type="domain" description="Retrovirus-related Pol polyprotein from transposon TNT 1-94-like beta-barrel" evidence="1">
    <location>
        <begin position="3"/>
        <end position="69"/>
    </location>
</feature>
<gene>
    <name evidence="2" type="ORF">VP01_3438g1</name>
</gene>